<dbReference type="PANTHER" id="PTHR43280">
    <property type="entry name" value="ARAC-FAMILY TRANSCRIPTIONAL REGULATOR"/>
    <property type="match status" value="1"/>
</dbReference>
<evidence type="ECO:0000313" key="5">
    <source>
        <dbReference type="EMBL" id="MDN3706571.1"/>
    </source>
</evidence>
<keyword evidence="6" id="KW-1185">Reference proteome</keyword>
<gene>
    <name evidence="5" type="ORF">QW060_05440</name>
</gene>
<evidence type="ECO:0000256" key="2">
    <source>
        <dbReference type="ARBA" id="ARBA00023125"/>
    </source>
</evidence>
<dbReference type="InterPro" id="IPR009057">
    <property type="entry name" value="Homeodomain-like_sf"/>
</dbReference>
<proteinExistence type="predicted"/>
<dbReference type="SUPFAM" id="SSF46689">
    <property type="entry name" value="Homeodomain-like"/>
    <property type="match status" value="2"/>
</dbReference>
<comment type="caution">
    <text evidence="5">The sequence shown here is derived from an EMBL/GenBank/DDBJ whole genome shotgun (WGS) entry which is preliminary data.</text>
</comment>
<dbReference type="RefSeq" id="WP_290362639.1">
    <property type="nucleotide sequence ID" value="NZ_JAUFQU010000001.1"/>
</dbReference>
<dbReference type="Proteomes" id="UP001242368">
    <property type="component" value="Unassembled WGS sequence"/>
</dbReference>
<keyword evidence="1" id="KW-0805">Transcription regulation</keyword>
<dbReference type="InterPro" id="IPR054015">
    <property type="entry name" value="ExsA-like_N"/>
</dbReference>
<evidence type="ECO:0000256" key="3">
    <source>
        <dbReference type="ARBA" id="ARBA00023163"/>
    </source>
</evidence>
<dbReference type="EMBL" id="JAUFQU010000001">
    <property type="protein sequence ID" value="MDN3706571.1"/>
    <property type="molecule type" value="Genomic_DNA"/>
</dbReference>
<dbReference type="InterPro" id="IPR018060">
    <property type="entry name" value="HTH_AraC"/>
</dbReference>
<dbReference type="PROSITE" id="PS01124">
    <property type="entry name" value="HTH_ARAC_FAMILY_2"/>
    <property type="match status" value="1"/>
</dbReference>
<dbReference type="PANTHER" id="PTHR43280:SF28">
    <property type="entry name" value="HTH-TYPE TRANSCRIPTIONAL ACTIVATOR RHAS"/>
    <property type="match status" value="1"/>
</dbReference>
<dbReference type="Pfam" id="PF22200">
    <property type="entry name" value="ExsA_N"/>
    <property type="match status" value="1"/>
</dbReference>
<dbReference type="Gene3D" id="1.10.10.60">
    <property type="entry name" value="Homeodomain-like"/>
    <property type="match status" value="2"/>
</dbReference>
<protein>
    <submittedName>
        <fullName evidence="5">AraC family transcriptional regulator</fullName>
    </submittedName>
</protein>
<keyword evidence="2" id="KW-0238">DNA-binding</keyword>
<evidence type="ECO:0000259" key="4">
    <source>
        <dbReference type="PROSITE" id="PS01124"/>
    </source>
</evidence>
<name>A0ABT8CQX5_9FLAO</name>
<dbReference type="SMART" id="SM00342">
    <property type="entry name" value="HTH_ARAC"/>
    <property type="match status" value="1"/>
</dbReference>
<sequence>MKSITLPEELTLETNQSVQVFDYNSMQPIVKQEIILNQNAFSFLMEGTKEVFFDTSAISIDNTRFLLMGAGHCLMTEKLSDVKSYRSVLLFFTNEALLKFIHKVALDKTVSKGYKSVYDFQYDHFIQGFAKSLSDISRLSKHLQTKLLEVKFEEIMLYLTEIYGTDFLSSFIVKSPDSTQKFIRTVETNQLSKLTLKELAFLCNMSISTFKREFEKHYGESPIKWFQNKRLEHAHYLLNQQQKNSSEIYVAAGYENLSSFIQAYKSKYGMTPKQHHKK</sequence>
<organism evidence="5 6">
    <name type="scientific">Paenimyroides ceti</name>
    <dbReference type="NCBI Taxonomy" id="395087"/>
    <lineage>
        <taxon>Bacteria</taxon>
        <taxon>Pseudomonadati</taxon>
        <taxon>Bacteroidota</taxon>
        <taxon>Flavobacteriia</taxon>
        <taxon>Flavobacteriales</taxon>
        <taxon>Flavobacteriaceae</taxon>
        <taxon>Paenimyroides</taxon>
    </lineage>
</organism>
<keyword evidence="3" id="KW-0804">Transcription</keyword>
<evidence type="ECO:0000313" key="6">
    <source>
        <dbReference type="Proteomes" id="UP001242368"/>
    </source>
</evidence>
<accession>A0ABT8CQX5</accession>
<feature type="domain" description="HTH araC/xylS-type" evidence="4">
    <location>
        <begin position="180"/>
        <end position="278"/>
    </location>
</feature>
<reference evidence="6" key="1">
    <citation type="journal article" date="2019" name="Int. J. Syst. Evol. Microbiol.">
        <title>The Global Catalogue of Microorganisms (GCM) 10K type strain sequencing project: providing services to taxonomists for standard genome sequencing and annotation.</title>
        <authorList>
            <consortium name="The Broad Institute Genomics Platform"/>
            <consortium name="The Broad Institute Genome Sequencing Center for Infectious Disease"/>
            <person name="Wu L."/>
            <person name="Ma J."/>
        </authorList>
    </citation>
    <scope>NUCLEOTIDE SEQUENCE [LARGE SCALE GENOMIC DNA]</scope>
    <source>
        <strain evidence="6">CECT 7184</strain>
    </source>
</reference>
<evidence type="ECO:0000256" key="1">
    <source>
        <dbReference type="ARBA" id="ARBA00023015"/>
    </source>
</evidence>
<dbReference type="Pfam" id="PF12833">
    <property type="entry name" value="HTH_18"/>
    <property type="match status" value="1"/>
</dbReference>